<accession>A0A418XSW6</accession>
<keyword evidence="3" id="KW-1185">Reference proteome</keyword>
<evidence type="ECO:0000313" key="3">
    <source>
        <dbReference type="Proteomes" id="UP000284006"/>
    </source>
</evidence>
<name>A0A418XSW6_9BURK</name>
<reference evidence="2 3" key="1">
    <citation type="submission" date="2018-09" db="EMBL/GenBank/DDBJ databases">
        <authorList>
            <person name="Zhu H."/>
        </authorList>
    </citation>
    <scope>NUCLEOTIDE SEQUENCE [LARGE SCALE GENOMIC DNA]</scope>
    <source>
        <strain evidence="2 3">K1S02-61</strain>
    </source>
</reference>
<comment type="caution">
    <text evidence="2">The sequence shown here is derived from an EMBL/GenBank/DDBJ whole genome shotgun (WGS) entry which is preliminary data.</text>
</comment>
<dbReference type="EMBL" id="QYUP01000113">
    <property type="protein sequence ID" value="RJG15716.1"/>
    <property type="molecule type" value="Genomic_DNA"/>
</dbReference>
<organism evidence="2 3">
    <name type="scientific">Massilia cavernae</name>
    <dbReference type="NCBI Taxonomy" id="2320864"/>
    <lineage>
        <taxon>Bacteria</taxon>
        <taxon>Pseudomonadati</taxon>
        <taxon>Pseudomonadota</taxon>
        <taxon>Betaproteobacteria</taxon>
        <taxon>Burkholderiales</taxon>
        <taxon>Oxalobacteraceae</taxon>
        <taxon>Telluria group</taxon>
        <taxon>Massilia</taxon>
    </lineage>
</organism>
<feature type="region of interest" description="Disordered" evidence="1">
    <location>
        <begin position="319"/>
        <end position="339"/>
    </location>
</feature>
<proteinExistence type="predicted"/>
<feature type="region of interest" description="Disordered" evidence="1">
    <location>
        <begin position="270"/>
        <end position="301"/>
    </location>
</feature>
<protein>
    <submittedName>
        <fullName evidence="2">Uncharacterized protein</fullName>
    </submittedName>
</protein>
<gene>
    <name evidence="2" type="ORF">D3872_12485</name>
</gene>
<evidence type="ECO:0000313" key="2">
    <source>
        <dbReference type="EMBL" id="RJG15716.1"/>
    </source>
</evidence>
<dbReference type="AlphaFoldDB" id="A0A418XSW6"/>
<dbReference type="Proteomes" id="UP000284006">
    <property type="component" value="Unassembled WGS sequence"/>
</dbReference>
<evidence type="ECO:0000256" key="1">
    <source>
        <dbReference type="SAM" id="MobiDB-lite"/>
    </source>
</evidence>
<sequence>MRQRRQLHALLGTTNAHDKLLARIRPERLHRQEQVEALGQRLLEMQLHPVGLRPAPPSFRSCQPLGIGQHAVIQRRVELRLAHITVVRRQRHQREVRALVRRRHALGQLVVADHQQPVFAARQRVLPDLPASRQHHRVDFAGIDMEARAQQFTVVVADDAHLVALRRRQIVVRVASCAVPYRRIPCPLHGFDEHALAVQQVQRHEYQQPGDCARLAVQCPDSQYRGLHREHDGDPAIRFVQPQRDDFGAVGQQEQVIGRQRHARIGDDHCQQGRQQPCQHRPGGTPAVARACGDDHHRQDQRKRVVARMQALAIERAEAGGRRGVEHGQPERGAKHQEGVEHQPAGLRRHFLARLAAQGIVDEHGDRQGVDHRQHHQVALQAEPGRGPQREEGQAGTHAILCLVAVEAAEYLQGFVADQKVADREPGTEDCRYRNDCSGHPVYQAGRAAPLGPFHVHGEQRQRRHQEQCVHFHERHQAQDDAGRHRIRGPLAERARQAQPGQYRKAEEVHRLRHEVGRERTGRCGDAQHCREHRGGLRCNEARGKVNERRGADKEQQVEETRAAEEAVAACGRQSKRRQVQV</sequence>